<evidence type="ECO:0000256" key="6">
    <source>
        <dbReference type="ARBA" id="ARBA00022989"/>
    </source>
</evidence>
<keyword evidence="11 12" id="KW-0407">Ion channel</keyword>
<evidence type="ECO:0000256" key="8">
    <source>
        <dbReference type="ARBA" id="ARBA00023065"/>
    </source>
</evidence>
<keyword evidence="6 13" id="KW-1133">Transmembrane helix</keyword>
<keyword evidence="8 12" id="KW-0406">Ion transport</keyword>
<dbReference type="Pfam" id="PF00858">
    <property type="entry name" value="ASC"/>
    <property type="match status" value="1"/>
</dbReference>
<keyword evidence="3 12" id="KW-0813">Transport</keyword>
<evidence type="ECO:0000256" key="4">
    <source>
        <dbReference type="ARBA" id="ARBA00022461"/>
    </source>
</evidence>
<keyword evidence="5 12" id="KW-0812">Transmembrane</keyword>
<feature type="transmembrane region" description="Helical" evidence="13">
    <location>
        <begin position="424"/>
        <end position="450"/>
    </location>
</feature>
<protein>
    <submittedName>
        <fullName evidence="14">Uncharacterized protein</fullName>
    </submittedName>
</protein>
<evidence type="ECO:0000256" key="13">
    <source>
        <dbReference type="SAM" id="Phobius"/>
    </source>
</evidence>
<keyword evidence="15" id="KW-1185">Reference proteome</keyword>
<evidence type="ECO:0000256" key="10">
    <source>
        <dbReference type="ARBA" id="ARBA00023201"/>
    </source>
</evidence>
<evidence type="ECO:0000256" key="5">
    <source>
        <dbReference type="ARBA" id="ARBA00022692"/>
    </source>
</evidence>
<keyword evidence="7" id="KW-0915">Sodium</keyword>
<dbReference type="Proteomes" id="UP001152562">
    <property type="component" value="Unassembled WGS sequence"/>
</dbReference>
<gene>
    <name evidence="14" type="ORF">PIBRA_LOCUS2172</name>
</gene>
<evidence type="ECO:0000256" key="2">
    <source>
        <dbReference type="ARBA" id="ARBA00007193"/>
    </source>
</evidence>
<evidence type="ECO:0000313" key="14">
    <source>
        <dbReference type="EMBL" id="CAH3989206.1"/>
    </source>
</evidence>
<evidence type="ECO:0000256" key="7">
    <source>
        <dbReference type="ARBA" id="ARBA00023053"/>
    </source>
</evidence>
<dbReference type="GO" id="GO:0005886">
    <property type="term" value="C:plasma membrane"/>
    <property type="evidence" value="ECO:0007669"/>
    <property type="project" value="TreeGrafter"/>
</dbReference>
<evidence type="ECO:0000256" key="3">
    <source>
        <dbReference type="ARBA" id="ARBA00022448"/>
    </source>
</evidence>
<evidence type="ECO:0000256" key="11">
    <source>
        <dbReference type="ARBA" id="ARBA00023303"/>
    </source>
</evidence>
<keyword evidence="10 12" id="KW-0739">Sodium transport</keyword>
<dbReference type="PANTHER" id="PTHR11690">
    <property type="entry name" value="AMILORIDE-SENSITIVE SODIUM CHANNEL-RELATED"/>
    <property type="match status" value="1"/>
</dbReference>
<keyword evidence="4 12" id="KW-0894">Sodium channel</keyword>
<comment type="similarity">
    <text evidence="2 12">Belongs to the amiloride-sensitive sodium channel (TC 1.A.6) family.</text>
</comment>
<comment type="caution">
    <text evidence="14">The sequence shown here is derived from an EMBL/GenBank/DDBJ whole genome shotgun (WGS) entry which is preliminary data.</text>
</comment>
<dbReference type="AlphaFoldDB" id="A0A9P0T3F0"/>
<accession>A0A9P0T3F0</accession>
<dbReference type="EMBL" id="CALOZG010000002">
    <property type="protein sequence ID" value="CAH3989206.1"/>
    <property type="molecule type" value="Genomic_DNA"/>
</dbReference>
<evidence type="ECO:0000256" key="12">
    <source>
        <dbReference type="RuleBase" id="RU000679"/>
    </source>
</evidence>
<keyword evidence="9 13" id="KW-0472">Membrane</keyword>
<reference evidence="14" key="1">
    <citation type="submission" date="2022-05" db="EMBL/GenBank/DDBJ databases">
        <authorList>
            <person name="Okamura Y."/>
        </authorList>
    </citation>
    <scope>NUCLEOTIDE SEQUENCE</scope>
</reference>
<proteinExistence type="inferred from homology"/>
<feature type="transmembrane region" description="Helical" evidence="13">
    <location>
        <begin position="36"/>
        <end position="60"/>
    </location>
</feature>
<dbReference type="InterPro" id="IPR001873">
    <property type="entry name" value="ENaC"/>
</dbReference>
<evidence type="ECO:0000256" key="1">
    <source>
        <dbReference type="ARBA" id="ARBA00004141"/>
    </source>
</evidence>
<dbReference type="PANTHER" id="PTHR11690:SF300">
    <property type="entry name" value="PICKPOCKET PROTEIN 19"/>
    <property type="match status" value="1"/>
</dbReference>
<organism evidence="14 15">
    <name type="scientific">Pieris brassicae</name>
    <name type="common">White butterfly</name>
    <name type="synonym">Large white butterfly</name>
    <dbReference type="NCBI Taxonomy" id="7116"/>
    <lineage>
        <taxon>Eukaryota</taxon>
        <taxon>Metazoa</taxon>
        <taxon>Ecdysozoa</taxon>
        <taxon>Arthropoda</taxon>
        <taxon>Hexapoda</taxon>
        <taxon>Insecta</taxon>
        <taxon>Pterygota</taxon>
        <taxon>Neoptera</taxon>
        <taxon>Endopterygota</taxon>
        <taxon>Lepidoptera</taxon>
        <taxon>Glossata</taxon>
        <taxon>Ditrysia</taxon>
        <taxon>Papilionoidea</taxon>
        <taxon>Pieridae</taxon>
        <taxon>Pierinae</taxon>
        <taxon>Pieris</taxon>
    </lineage>
</organism>
<comment type="subcellular location">
    <subcellularLocation>
        <location evidence="1">Membrane</location>
        <topology evidence="1">Multi-pass membrane protein</topology>
    </subcellularLocation>
</comment>
<dbReference type="Gene3D" id="1.10.287.770">
    <property type="entry name" value="YojJ-like"/>
    <property type="match status" value="1"/>
</dbReference>
<sequence length="489" mass="56023">MGYRGLFRLVSGKSAAFCSHCTLHGFYYLSATAPRIVRALWCIIILAGVTLCAILSNLIWQKFYKNPTFTVVESAHFPTENIPFTAVAVCDQQVYGPATNNTTNILTLRGFNASQIRKFYKSFVQINSKHFKPDSEVTRMHSVLDELHFSYYDLLYELKKPCSDLVKECSWRGRTFDCSLMFREVFTIHGYCCQFDVSHFKDFAGNDTNLAAGVLKSEALDIIVDSTKVYPNGTVRDGYAMLYIFDQQSQLSLLDSPIALVPGTYFDVSIDVWIIKAEDEIKNLQLRSRKCFLKSDKKTYHNCVSNLLMKQVVAACLCLPFNYVDDDKGALYSPCKWPSLGCAYQALDDAQRHMRTIISEKECYQTCDYVQYETKTDYTKPMTRRGIRSRKKENSSFSRVTVHFAGSICVKYIRKVRYTWDQMLANLGGIFGLCLGGSIISLIELVWFIFDLIATVFHYLRTKEENKVVVKKAWKKKKNSIVPKYPFVN</sequence>
<evidence type="ECO:0000256" key="9">
    <source>
        <dbReference type="ARBA" id="ARBA00023136"/>
    </source>
</evidence>
<dbReference type="GO" id="GO:0015280">
    <property type="term" value="F:ligand-gated sodium channel activity"/>
    <property type="evidence" value="ECO:0007669"/>
    <property type="project" value="TreeGrafter"/>
</dbReference>
<name>A0A9P0T3F0_PIEBR</name>
<evidence type="ECO:0000313" key="15">
    <source>
        <dbReference type="Proteomes" id="UP001152562"/>
    </source>
</evidence>
<dbReference type="Gene3D" id="2.60.470.10">
    <property type="entry name" value="Acid-sensing ion channels like domains"/>
    <property type="match status" value="1"/>
</dbReference>